<protein>
    <submittedName>
        <fullName evidence="3">DUF5702 domain-containing protein</fullName>
    </submittedName>
</protein>
<evidence type="ECO:0000313" key="4">
    <source>
        <dbReference type="Proteomes" id="UP001203136"/>
    </source>
</evidence>
<gene>
    <name evidence="3" type="ORF">K5I21_21165</name>
</gene>
<dbReference type="EMBL" id="JAINVB010000001">
    <property type="protein sequence ID" value="MCK0088334.1"/>
    <property type="molecule type" value="Genomic_DNA"/>
</dbReference>
<keyword evidence="1" id="KW-0175">Coiled coil</keyword>
<keyword evidence="2" id="KW-1133">Transmembrane helix</keyword>
<accession>A0AAW5F8V2</accession>
<feature type="coiled-coil region" evidence="1">
    <location>
        <begin position="210"/>
        <end position="251"/>
    </location>
</feature>
<dbReference type="Pfam" id="PF18960">
    <property type="entry name" value="DUF5702"/>
    <property type="match status" value="1"/>
</dbReference>
<sequence>MRKNLMGEADASITVFLSLILTCICALMGGLFESVRTAGSGWYMQMALDSSLDSLMSKYHRDVWEQYRIFALEFDESGGLAAEMEPYLDSYFRDAPFYLVTDRNLTVSSPVLITDGGGRWFEKEILDYMKKGIWNVEYDAGILKETMDGVKEAESFGAIAEQYQECGRQLLKLEESIENIGESLERQKNYMEAGNRQLSNGNGTGFIKTAEKLKKELERIPQLVREYEEKAEELSREIRVAESGAAKKQEDLKPPNWELLSEEMESYRSYTDKEGSRHREVKQTEVTAERNKAVVEDAIRQAVEVQEYIDSWEPDDEDDELDEKRLWRRVLSVTGKFTYDSRFAGTGKKDRKKRKVLESLSRLAGSDLLSIVVPEGKKVSPDRIDKQQFPSVTEMSVTEMPGFTGYNGGAGNFLPETALLHEYAAGFYTNFLSEEERHVKYEQEYLLSGSASDRENLKNTVNQIIAIREAMNLMSLLKDPEKRREAELLAAAITGASGIAPLVSVTTFFILTVWALAESVEDVKALLEGGKVPFLKQGREWRVSLTGLAESGTALFRELGASGNEGEGLDYQSYLKLLFWLSGLPKKEYRMMDMIQKNIRTGQPSFLMRKCAYRLEAEYKGRGTVIPISKKAVKAY</sequence>
<dbReference type="RefSeq" id="WP_024739367.1">
    <property type="nucleotide sequence ID" value="NZ_CABKPP010000007.1"/>
</dbReference>
<evidence type="ECO:0000313" key="3">
    <source>
        <dbReference type="EMBL" id="MCK0088334.1"/>
    </source>
</evidence>
<proteinExistence type="predicted"/>
<keyword evidence="2" id="KW-0812">Transmembrane</keyword>
<keyword evidence="2" id="KW-0472">Membrane</keyword>
<evidence type="ECO:0000256" key="1">
    <source>
        <dbReference type="SAM" id="Coils"/>
    </source>
</evidence>
<comment type="caution">
    <text evidence="3">The sequence shown here is derived from an EMBL/GenBank/DDBJ whole genome shotgun (WGS) entry which is preliminary data.</text>
</comment>
<dbReference type="InterPro" id="IPR043756">
    <property type="entry name" value="DUF5702"/>
</dbReference>
<feature type="transmembrane region" description="Helical" evidence="2">
    <location>
        <begin position="12"/>
        <end position="32"/>
    </location>
</feature>
<reference evidence="3" key="1">
    <citation type="journal article" date="2022" name="Cell Host Microbe">
        <title>Colonization of the live biotherapeutic product VE303 and modulation of the microbiota and metabolites in healthy volunteers.</title>
        <authorList>
            <person name="Dsouza M."/>
            <person name="Menon R."/>
            <person name="Crossette E."/>
            <person name="Bhattarai S.K."/>
            <person name="Schneider J."/>
            <person name="Kim Y.G."/>
            <person name="Reddy S."/>
            <person name="Caballero S."/>
            <person name="Felix C."/>
            <person name="Cornacchione L."/>
            <person name="Hendrickson J."/>
            <person name="Watson A.R."/>
            <person name="Minot S.S."/>
            <person name="Greenfield N."/>
            <person name="Schopf L."/>
            <person name="Szabady R."/>
            <person name="Patarroyo J."/>
            <person name="Smith W."/>
            <person name="Harrison P."/>
            <person name="Kuijper E.J."/>
            <person name="Kelly C.P."/>
            <person name="Olle B."/>
            <person name="Bobilev D."/>
            <person name="Silber J.L."/>
            <person name="Bucci V."/>
            <person name="Roberts B."/>
            <person name="Faith J."/>
            <person name="Norman J.M."/>
        </authorList>
    </citation>
    <scope>NUCLEOTIDE SEQUENCE</scope>
    <source>
        <strain evidence="3">VE303-04</strain>
    </source>
</reference>
<dbReference type="AlphaFoldDB" id="A0AAW5F8V2"/>
<dbReference type="Proteomes" id="UP001203136">
    <property type="component" value="Unassembled WGS sequence"/>
</dbReference>
<evidence type="ECO:0000256" key="2">
    <source>
        <dbReference type="SAM" id="Phobius"/>
    </source>
</evidence>
<organism evidence="3 4">
    <name type="scientific">Clostridium symbiosum</name>
    <name type="common">Bacteroides symbiosus</name>
    <dbReference type="NCBI Taxonomy" id="1512"/>
    <lineage>
        <taxon>Bacteria</taxon>
        <taxon>Bacillati</taxon>
        <taxon>Bacillota</taxon>
        <taxon>Clostridia</taxon>
        <taxon>Lachnospirales</taxon>
        <taxon>Lachnospiraceae</taxon>
        <taxon>Otoolea</taxon>
    </lineage>
</organism>
<name>A0AAW5F8V2_CLOSY</name>